<dbReference type="SUPFAM" id="SSF52540">
    <property type="entry name" value="P-loop containing nucleoside triphosphate hydrolases"/>
    <property type="match status" value="1"/>
</dbReference>
<dbReference type="SMART" id="SM00490">
    <property type="entry name" value="HELICc"/>
    <property type="match status" value="1"/>
</dbReference>
<evidence type="ECO:0000256" key="3">
    <source>
        <dbReference type="ARBA" id="ARBA00022806"/>
    </source>
</evidence>
<dbReference type="SMART" id="SM00487">
    <property type="entry name" value="DEXDc"/>
    <property type="match status" value="1"/>
</dbReference>
<feature type="domain" description="Helicase ATP-binding" evidence="5">
    <location>
        <begin position="34"/>
        <end position="202"/>
    </location>
</feature>
<keyword evidence="4" id="KW-0067">ATP-binding</keyword>
<dbReference type="Pfam" id="PF00270">
    <property type="entry name" value="DEAD"/>
    <property type="match status" value="1"/>
</dbReference>
<keyword evidence="2" id="KW-0378">Hydrolase</keyword>
<dbReference type="CDD" id="cd17920">
    <property type="entry name" value="DEXHc_RecQ"/>
    <property type="match status" value="1"/>
</dbReference>
<dbReference type="PROSITE" id="PS51194">
    <property type="entry name" value="HELICASE_CTER"/>
    <property type="match status" value="1"/>
</dbReference>
<evidence type="ECO:0000313" key="7">
    <source>
        <dbReference type="EMBL" id="HED09591.1"/>
    </source>
</evidence>
<name>A0A7V1LKA7_CALAY</name>
<dbReference type="GO" id="GO:0016787">
    <property type="term" value="F:hydrolase activity"/>
    <property type="evidence" value="ECO:0007669"/>
    <property type="project" value="UniProtKB-KW"/>
</dbReference>
<comment type="caution">
    <text evidence="7">The sequence shown here is derived from an EMBL/GenBank/DDBJ whole genome shotgun (WGS) entry which is preliminary data.</text>
</comment>
<keyword evidence="1" id="KW-0547">Nucleotide-binding</keyword>
<dbReference type="GO" id="GO:0006281">
    <property type="term" value="P:DNA repair"/>
    <property type="evidence" value="ECO:0007669"/>
    <property type="project" value="TreeGrafter"/>
</dbReference>
<organism evidence="7">
    <name type="scientific">Caldithrix abyssi</name>
    <dbReference type="NCBI Taxonomy" id="187145"/>
    <lineage>
        <taxon>Bacteria</taxon>
        <taxon>Pseudomonadati</taxon>
        <taxon>Calditrichota</taxon>
        <taxon>Calditrichia</taxon>
        <taxon>Calditrichales</taxon>
        <taxon>Calditrichaceae</taxon>
        <taxon>Caldithrix</taxon>
    </lineage>
</organism>
<evidence type="ECO:0000256" key="1">
    <source>
        <dbReference type="ARBA" id="ARBA00022741"/>
    </source>
</evidence>
<dbReference type="GO" id="GO:0005737">
    <property type="term" value="C:cytoplasm"/>
    <property type="evidence" value="ECO:0007669"/>
    <property type="project" value="TreeGrafter"/>
</dbReference>
<protein>
    <submittedName>
        <fullName evidence="7">ATP-dependent DNA helicase RecQ</fullName>
    </submittedName>
</protein>
<dbReference type="GO" id="GO:0006310">
    <property type="term" value="P:DNA recombination"/>
    <property type="evidence" value="ECO:0007669"/>
    <property type="project" value="InterPro"/>
</dbReference>
<dbReference type="InterPro" id="IPR001650">
    <property type="entry name" value="Helicase_C-like"/>
</dbReference>
<dbReference type="Pfam" id="PF00271">
    <property type="entry name" value="Helicase_C"/>
    <property type="match status" value="1"/>
</dbReference>
<dbReference type="PANTHER" id="PTHR13710">
    <property type="entry name" value="DNA HELICASE RECQ FAMILY MEMBER"/>
    <property type="match status" value="1"/>
</dbReference>
<dbReference type="AlphaFoldDB" id="A0A7V1LKA7"/>
<evidence type="ECO:0000259" key="5">
    <source>
        <dbReference type="PROSITE" id="PS51192"/>
    </source>
</evidence>
<dbReference type="GO" id="GO:0005694">
    <property type="term" value="C:chromosome"/>
    <property type="evidence" value="ECO:0007669"/>
    <property type="project" value="TreeGrafter"/>
</dbReference>
<dbReference type="GO" id="GO:0009378">
    <property type="term" value="F:four-way junction helicase activity"/>
    <property type="evidence" value="ECO:0007669"/>
    <property type="project" value="TreeGrafter"/>
</dbReference>
<evidence type="ECO:0000256" key="4">
    <source>
        <dbReference type="ARBA" id="ARBA00022840"/>
    </source>
</evidence>
<dbReference type="InterPro" id="IPR011545">
    <property type="entry name" value="DEAD/DEAH_box_helicase_dom"/>
</dbReference>
<dbReference type="InterPro" id="IPR027417">
    <property type="entry name" value="P-loop_NTPase"/>
</dbReference>
<dbReference type="GO" id="GO:0005524">
    <property type="term" value="F:ATP binding"/>
    <property type="evidence" value="ECO:0007669"/>
    <property type="project" value="UniProtKB-KW"/>
</dbReference>
<dbReference type="GO" id="GO:0043138">
    <property type="term" value="F:3'-5' DNA helicase activity"/>
    <property type="evidence" value="ECO:0007669"/>
    <property type="project" value="TreeGrafter"/>
</dbReference>
<sequence length="483" mass="56115">MISSRYYSVQKNILEILSKVYGHKEFRGRQREIIEHVISGKHALTIMPTGSGKSLLYQIPALMFEGLTVVISPLIALMKDQVDALQKKGVDAVYINSSLSKKEREKRYARLSEGAYKLLYVTPERFRKKEFVDIISRREISLLAVDEAHCISEWGHDFRPDYTRLAAFRKMMGQPLTIALTATATPDVQKDIIRQLNIREEEITLFHEGIERPNLSLKNIGLWGDEEKKKVILDILREHKGSGIIYFTLIKDLERMSEIMHAAGVRHSTYHGNLEMDQRKKVQNRFMSGKNMIILATNAFGMGIDKEDIRFVIHAQVPGSLESYYQEIGRAGRDGKSSVCALLYDQQDLNIHLEFIRWNNPDAEFYDRAYNLLRYDNERVNGEGLEWFKEQLTYKNRRDYRAETVLNILDRYGVIEGSIETKNIRVVAELPANLSDQDYLDQKKEREQKKLYHMMRYAQIESGHKEYIHSYFGIGRALADFED</sequence>
<dbReference type="NCBIfam" id="TIGR00614">
    <property type="entry name" value="recQ_fam"/>
    <property type="match status" value="1"/>
</dbReference>
<gene>
    <name evidence="7" type="ORF">ENJ10_02800</name>
</gene>
<evidence type="ECO:0000259" key="6">
    <source>
        <dbReference type="PROSITE" id="PS51194"/>
    </source>
</evidence>
<dbReference type="Gene3D" id="3.40.50.300">
    <property type="entry name" value="P-loop containing nucleotide triphosphate hydrolases"/>
    <property type="match status" value="2"/>
</dbReference>
<evidence type="ECO:0000256" key="2">
    <source>
        <dbReference type="ARBA" id="ARBA00022801"/>
    </source>
</evidence>
<dbReference type="FunFam" id="3.40.50.300:FF:001363">
    <property type="entry name" value="ATP-dependent DNA helicase RecQ"/>
    <property type="match status" value="1"/>
</dbReference>
<dbReference type="GO" id="GO:0003676">
    <property type="term" value="F:nucleic acid binding"/>
    <property type="evidence" value="ECO:0007669"/>
    <property type="project" value="InterPro"/>
</dbReference>
<reference evidence="7" key="1">
    <citation type="journal article" date="2020" name="mSystems">
        <title>Genome- and Community-Level Interaction Insights into Carbon Utilization and Element Cycling Functions of Hydrothermarchaeota in Hydrothermal Sediment.</title>
        <authorList>
            <person name="Zhou Z."/>
            <person name="Liu Y."/>
            <person name="Xu W."/>
            <person name="Pan J."/>
            <person name="Luo Z.H."/>
            <person name="Li M."/>
        </authorList>
    </citation>
    <scope>NUCLEOTIDE SEQUENCE [LARGE SCALE GENOMIC DNA]</scope>
    <source>
        <strain evidence="7">HyVt-456</strain>
    </source>
</reference>
<dbReference type="EMBL" id="DRLD01000071">
    <property type="protein sequence ID" value="HED09591.1"/>
    <property type="molecule type" value="Genomic_DNA"/>
</dbReference>
<dbReference type="PROSITE" id="PS51192">
    <property type="entry name" value="HELICASE_ATP_BIND_1"/>
    <property type="match status" value="1"/>
</dbReference>
<dbReference type="Proteomes" id="UP000886005">
    <property type="component" value="Unassembled WGS sequence"/>
</dbReference>
<accession>A0A7V1LKA7</accession>
<proteinExistence type="predicted"/>
<keyword evidence="3 7" id="KW-0347">Helicase</keyword>
<dbReference type="PANTHER" id="PTHR13710:SF150">
    <property type="entry name" value="ATP-DEPENDENT DNA HELICASE RECQ"/>
    <property type="match status" value="1"/>
</dbReference>
<dbReference type="InterPro" id="IPR014001">
    <property type="entry name" value="Helicase_ATP-bd"/>
</dbReference>
<dbReference type="InterPro" id="IPR004589">
    <property type="entry name" value="DNA_helicase_ATP-dep_RecQ"/>
</dbReference>
<feature type="domain" description="Helicase C-terminal" evidence="6">
    <location>
        <begin position="231"/>
        <end position="381"/>
    </location>
</feature>